<dbReference type="EMBL" id="CAMXCT010006635">
    <property type="protein sequence ID" value="CAI4017446.1"/>
    <property type="molecule type" value="Genomic_DNA"/>
</dbReference>
<proteinExistence type="predicted"/>
<dbReference type="OrthoDB" id="439705at2759"/>
<reference evidence="4" key="2">
    <citation type="submission" date="2024-04" db="EMBL/GenBank/DDBJ databases">
        <authorList>
            <person name="Chen Y."/>
            <person name="Shah S."/>
            <person name="Dougan E. K."/>
            <person name="Thang M."/>
            <person name="Chan C."/>
        </authorList>
    </citation>
    <scope>NUCLEOTIDE SEQUENCE [LARGE SCALE GENOMIC DNA]</scope>
</reference>
<feature type="region of interest" description="Disordered" evidence="1">
    <location>
        <begin position="196"/>
        <end position="217"/>
    </location>
</feature>
<protein>
    <submittedName>
        <fullName evidence="2">Uncharacterized protein</fullName>
    </submittedName>
</protein>
<name>A0A9P1DN77_9DINO</name>
<sequence>MATKGDLDHETGKKRPLEFIPGDESDDEFSEQHLFVESVPPEELSTKAIYMRVHRVFKKRKDGTFQLDDRWNKAWADVEGGGRDEVYSIFEKDRFIKRCKAITEKISEEVMEVEGEWLTVGDMQQTKIKGIVRYTESRPHLQRNTKRHISQEVKEWEEEQDMEEDDFKSSARAPTLDWGYLEDKPADQPVTPGLSLGNVVQDSDTAPVPVESEETKREMDKIGFPVAEGDLSPGAMVPKACQAIHRQINKLEAMIEACKGVDRLTPLQERMKGKLQEAAESLIHHDEQLMDQHGEGVLDGFTRQLLDIPKGPKSFVL</sequence>
<evidence type="ECO:0000256" key="1">
    <source>
        <dbReference type="SAM" id="MobiDB-lite"/>
    </source>
</evidence>
<evidence type="ECO:0000313" key="5">
    <source>
        <dbReference type="Proteomes" id="UP001152797"/>
    </source>
</evidence>
<organism evidence="2">
    <name type="scientific">Cladocopium goreaui</name>
    <dbReference type="NCBI Taxonomy" id="2562237"/>
    <lineage>
        <taxon>Eukaryota</taxon>
        <taxon>Sar</taxon>
        <taxon>Alveolata</taxon>
        <taxon>Dinophyceae</taxon>
        <taxon>Suessiales</taxon>
        <taxon>Symbiodiniaceae</taxon>
        <taxon>Cladocopium</taxon>
    </lineage>
</organism>
<dbReference type="EMBL" id="CAMXCT010005528">
    <property type="protein sequence ID" value="CAI4012571.1"/>
    <property type="molecule type" value="Genomic_DNA"/>
</dbReference>
<gene>
    <name evidence="2" type="ORF">C1SCF055_LOCUS37618</name>
    <name evidence="3" type="ORF">C1SCF055_LOCUS42088</name>
</gene>
<dbReference type="EMBL" id="CAMXCT020005528">
    <property type="protein sequence ID" value="CAL1165946.1"/>
    <property type="molecule type" value="Genomic_DNA"/>
</dbReference>
<dbReference type="EMBL" id="CAMXCT030006635">
    <property type="protein sequence ID" value="CAL4804758.1"/>
    <property type="molecule type" value="Genomic_DNA"/>
</dbReference>
<evidence type="ECO:0000313" key="4">
    <source>
        <dbReference type="EMBL" id="CAL1165946.1"/>
    </source>
</evidence>
<dbReference type="Proteomes" id="UP001152797">
    <property type="component" value="Unassembled WGS sequence"/>
</dbReference>
<evidence type="ECO:0000313" key="3">
    <source>
        <dbReference type="EMBL" id="CAI4017446.1"/>
    </source>
</evidence>
<feature type="compositionally biased region" description="Basic and acidic residues" evidence="1">
    <location>
        <begin position="1"/>
        <end position="17"/>
    </location>
</feature>
<dbReference type="EMBL" id="CAMXCT030005528">
    <property type="protein sequence ID" value="CAL4799883.1"/>
    <property type="molecule type" value="Genomic_DNA"/>
</dbReference>
<keyword evidence="5" id="KW-1185">Reference proteome</keyword>
<evidence type="ECO:0000313" key="2">
    <source>
        <dbReference type="EMBL" id="CAI4012571.1"/>
    </source>
</evidence>
<dbReference type="EMBL" id="CAMXCT020006635">
    <property type="protein sequence ID" value="CAL1170821.1"/>
    <property type="molecule type" value="Genomic_DNA"/>
</dbReference>
<dbReference type="AlphaFoldDB" id="A0A9P1DN77"/>
<accession>A0A9P1DN77</accession>
<reference evidence="2" key="1">
    <citation type="submission" date="2022-10" db="EMBL/GenBank/DDBJ databases">
        <authorList>
            <person name="Chen Y."/>
            <person name="Dougan E. K."/>
            <person name="Chan C."/>
            <person name="Rhodes N."/>
            <person name="Thang M."/>
        </authorList>
    </citation>
    <scope>NUCLEOTIDE SEQUENCE</scope>
</reference>
<comment type="caution">
    <text evidence="2">The sequence shown here is derived from an EMBL/GenBank/DDBJ whole genome shotgun (WGS) entry which is preliminary data.</text>
</comment>
<feature type="region of interest" description="Disordered" evidence="1">
    <location>
        <begin position="1"/>
        <end position="25"/>
    </location>
</feature>